<evidence type="ECO:0000313" key="2">
    <source>
        <dbReference type="EMBL" id="MFC3986478.1"/>
    </source>
</evidence>
<evidence type="ECO:0000313" key="3">
    <source>
        <dbReference type="Proteomes" id="UP001595698"/>
    </source>
</evidence>
<dbReference type="RefSeq" id="WP_386196750.1">
    <property type="nucleotide sequence ID" value="NZ_JBHSBC010000056.1"/>
</dbReference>
<accession>A0ABV8FG71</accession>
<keyword evidence="3" id="KW-1185">Reference proteome</keyword>
<feature type="region of interest" description="Disordered" evidence="1">
    <location>
        <begin position="100"/>
        <end position="122"/>
    </location>
</feature>
<dbReference type="Proteomes" id="UP001595698">
    <property type="component" value="Unassembled WGS sequence"/>
</dbReference>
<sequence>MPSPDDTLAAIDDVITWYGSEDSMTWTAREPKRPDLSGLAAIVEAARPDHEALQQFGARVVEQFEALRTAFQRMGEQMLRNVGDAYQLVRRARLQELAEAGRATRRTMKATYHQRTRRRGRR</sequence>
<comment type="caution">
    <text evidence="2">The sequence shown here is derived from an EMBL/GenBank/DDBJ whole genome shotgun (WGS) entry which is preliminary data.</text>
</comment>
<proteinExistence type="predicted"/>
<feature type="compositionally biased region" description="Basic residues" evidence="1">
    <location>
        <begin position="103"/>
        <end position="122"/>
    </location>
</feature>
<organism evidence="2 3">
    <name type="scientific">Streptosporangium jomthongense</name>
    <dbReference type="NCBI Taxonomy" id="1193683"/>
    <lineage>
        <taxon>Bacteria</taxon>
        <taxon>Bacillati</taxon>
        <taxon>Actinomycetota</taxon>
        <taxon>Actinomycetes</taxon>
        <taxon>Streptosporangiales</taxon>
        <taxon>Streptosporangiaceae</taxon>
        <taxon>Streptosporangium</taxon>
    </lineage>
</organism>
<dbReference type="EMBL" id="JBHSBC010000056">
    <property type="protein sequence ID" value="MFC3986478.1"/>
    <property type="molecule type" value="Genomic_DNA"/>
</dbReference>
<gene>
    <name evidence="2" type="ORF">ACFOYY_40545</name>
</gene>
<protein>
    <submittedName>
        <fullName evidence="2">Uncharacterized protein</fullName>
    </submittedName>
</protein>
<reference evidence="3" key="1">
    <citation type="journal article" date="2019" name="Int. J. Syst. Evol. Microbiol.">
        <title>The Global Catalogue of Microorganisms (GCM) 10K type strain sequencing project: providing services to taxonomists for standard genome sequencing and annotation.</title>
        <authorList>
            <consortium name="The Broad Institute Genomics Platform"/>
            <consortium name="The Broad Institute Genome Sequencing Center for Infectious Disease"/>
            <person name="Wu L."/>
            <person name="Ma J."/>
        </authorList>
    </citation>
    <scope>NUCLEOTIDE SEQUENCE [LARGE SCALE GENOMIC DNA]</scope>
    <source>
        <strain evidence="3">TBRC 7912</strain>
    </source>
</reference>
<evidence type="ECO:0000256" key="1">
    <source>
        <dbReference type="SAM" id="MobiDB-lite"/>
    </source>
</evidence>
<name>A0ABV8FG71_9ACTN</name>